<dbReference type="GO" id="GO:0004794">
    <property type="term" value="F:threonine deaminase activity"/>
    <property type="evidence" value="ECO:0007669"/>
    <property type="project" value="TreeGrafter"/>
</dbReference>
<dbReference type="PANTHER" id="PTHR48078:SF7">
    <property type="entry name" value="BLL6502 PROTEIN"/>
    <property type="match status" value="1"/>
</dbReference>
<keyword evidence="3" id="KW-0663">Pyridoxal phosphate</keyword>
<protein>
    <submittedName>
        <fullName evidence="6">Pyridoxal-phosphate dependent enzyme family protein</fullName>
    </submittedName>
</protein>
<evidence type="ECO:0000256" key="4">
    <source>
        <dbReference type="ARBA" id="ARBA00023239"/>
    </source>
</evidence>
<dbReference type="AlphaFoldDB" id="A0A6J4VCM7"/>
<dbReference type="InterPro" id="IPR036052">
    <property type="entry name" value="TrpB-like_PALP_sf"/>
</dbReference>
<proteinExistence type="inferred from homology"/>
<dbReference type="GO" id="GO:0006565">
    <property type="term" value="P:L-serine catabolic process"/>
    <property type="evidence" value="ECO:0007669"/>
    <property type="project" value="TreeGrafter"/>
</dbReference>
<name>A0A6J4VCM7_9BACT</name>
<dbReference type="GO" id="GO:0009097">
    <property type="term" value="P:isoleucine biosynthetic process"/>
    <property type="evidence" value="ECO:0007669"/>
    <property type="project" value="TreeGrafter"/>
</dbReference>
<dbReference type="PANTHER" id="PTHR48078">
    <property type="entry name" value="THREONINE DEHYDRATASE, MITOCHONDRIAL-RELATED"/>
    <property type="match status" value="1"/>
</dbReference>
<dbReference type="EMBL" id="CADCWM010000667">
    <property type="protein sequence ID" value="CAA9575157.1"/>
    <property type="molecule type" value="Genomic_DNA"/>
</dbReference>
<evidence type="ECO:0000313" key="6">
    <source>
        <dbReference type="EMBL" id="CAA9575157.1"/>
    </source>
</evidence>
<evidence type="ECO:0000259" key="5">
    <source>
        <dbReference type="Pfam" id="PF00291"/>
    </source>
</evidence>
<organism evidence="6">
    <name type="scientific">uncultured Thermomicrobiales bacterium</name>
    <dbReference type="NCBI Taxonomy" id="1645740"/>
    <lineage>
        <taxon>Bacteria</taxon>
        <taxon>Pseudomonadati</taxon>
        <taxon>Thermomicrobiota</taxon>
        <taxon>Thermomicrobia</taxon>
        <taxon>Thermomicrobiales</taxon>
        <taxon>environmental samples</taxon>
    </lineage>
</organism>
<comment type="similarity">
    <text evidence="2">Belongs to the serine/threonine dehydratase family.</text>
</comment>
<evidence type="ECO:0000256" key="3">
    <source>
        <dbReference type="ARBA" id="ARBA00022898"/>
    </source>
</evidence>
<gene>
    <name evidence="6" type="ORF">AVDCRST_MAG88-2746</name>
</gene>
<dbReference type="Pfam" id="PF00291">
    <property type="entry name" value="PALP"/>
    <property type="match status" value="1"/>
</dbReference>
<dbReference type="CDD" id="cd01562">
    <property type="entry name" value="Thr-dehyd"/>
    <property type="match status" value="1"/>
</dbReference>
<evidence type="ECO:0000256" key="2">
    <source>
        <dbReference type="ARBA" id="ARBA00010869"/>
    </source>
</evidence>
<evidence type="ECO:0000256" key="1">
    <source>
        <dbReference type="ARBA" id="ARBA00001933"/>
    </source>
</evidence>
<dbReference type="Gene3D" id="3.40.50.1100">
    <property type="match status" value="2"/>
</dbReference>
<dbReference type="InterPro" id="IPR050147">
    <property type="entry name" value="Ser/Thr_Dehydratase"/>
</dbReference>
<dbReference type="FunFam" id="3.40.50.1100:FF:000005">
    <property type="entry name" value="Threonine dehydratase catabolic"/>
    <property type="match status" value="1"/>
</dbReference>
<dbReference type="InterPro" id="IPR001926">
    <property type="entry name" value="TrpB-like_PALP"/>
</dbReference>
<feature type="domain" description="Tryptophan synthase beta chain-like PALP" evidence="5">
    <location>
        <begin position="19"/>
        <end position="307"/>
    </location>
</feature>
<dbReference type="GO" id="GO:0003941">
    <property type="term" value="F:L-serine ammonia-lyase activity"/>
    <property type="evidence" value="ECO:0007669"/>
    <property type="project" value="TreeGrafter"/>
</dbReference>
<accession>A0A6J4VCM7</accession>
<comment type="cofactor">
    <cofactor evidence="1">
        <name>pyridoxal 5'-phosphate</name>
        <dbReference type="ChEBI" id="CHEBI:597326"/>
    </cofactor>
</comment>
<reference evidence="6" key="1">
    <citation type="submission" date="2020-02" db="EMBL/GenBank/DDBJ databases">
        <authorList>
            <person name="Meier V. D."/>
        </authorList>
    </citation>
    <scope>NUCLEOTIDE SEQUENCE</scope>
    <source>
        <strain evidence="6">AVDCRST_MAG88</strain>
    </source>
</reference>
<keyword evidence="4" id="KW-0456">Lyase</keyword>
<sequence>MDWPIPTLADVLRARAAIAPYLRPTPTLEPPALGAALGCRAFLKCENLTPTGAFKVRGGVNLLATLTPEERSRGVLAVSTGNHAQSVAYAARLFGIPATIYMPEGANPLKVAATRGMGAEVVLVGHDFDAARAAAEARAARDGLRYIHSANEPLLIAGVATYALELLEAVPDLDVIFVPVGGGSGVLGTATVARAVGTGIRVVGVQAEGAPALYRSWAAGRRIETDAVTTFAEGLATRQPFELPLALLPRLVDELMLVSDDDLTAAILLLLETARQVAEGAGAAAVAAAWLRREELRGKKVGLVLSGGNITVEQLRRVLNRETVLA</sequence>
<dbReference type="SUPFAM" id="SSF53686">
    <property type="entry name" value="Tryptophan synthase beta subunit-like PLP-dependent enzymes"/>
    <property type="match status" value="1"/>
</dbReference>
<dbReference type="GO" id="GO:0006567">
    <property type="term" value="P:L-threonine catabolic process"/>
    <property type="evidence" value="ECO:0007669"/>
    <property type="project" value="TreeGrafter"/>
</dbReference>